<dbReference type="RefSeq" id="WP_006020316.1">
    <property type="nucleotide sequence ID" value="NZ_KB375282.1"/>
</dbReference>
<keyword evidence="3" id="KW-1185">Reference proteome</keyword>
<dbReference type="PATRIC" id="fig|883078.3.peg.1638"/>
<protein>
    <submittedName>
        <fullName evidence="2">Uncharacterized protein</fullName>
    </submittedName>
</protein>
<evidence type="ECO:0000256" key="1">
    <source>
        <dbReference type="SAM" id="SignalP"/>
    </source>
</evidence>
<gene>
    <name evidence="2" type="ORF">HMPREF9695_01599</name>
</gene>
<reference evidence="2 3" key="1">
    <citation type="submission" date="2012-04" db="EMBL/GenBank/DDBJ databases">
        <title>The Genome Sequence of Afipia broomeae ATCC 49717.</title>
        <authorList>
            <consortium name="The Broad Institute Genome Sequencing Platform"/>
            <person name="Earl A."/>
            <person name="Ward D."/>
            <person name="Feldgarden M."/>
            <person name="Gevers D."/>
            <person name="Huys G."/>
            <person name="Walker B."/>
            <person name="Young S.K."/>
            <person name="Zeng Q."/>
            <person name="Gargeya S."/>
            <person name="Fitzgerald M."/>
            <person name="Haas B."/>
            <person name="Abouelleil A."/>
            <person name="Alvarado L."/>
            <person name="Arachchi H.M."/>
            <person name="Berlin A."/>
            <person name="Chapman S.B."/>
            <person name="Goldberg J."/>
            <person name="Griggs A."/>
            <person name="Gujja S."/>
            <person name="Hansen M."/>
            <person name="Howarth C."/>
            <person name="Imamovic A."/>
            <person name="Larimer J."/>
            <person name="McCowen C."/>
            <person name="Montmayeur A."/>
            <person name="Murphy C."/>
            <person name="Neiman D."/>
            <person name="Pearson M."/>
            <person name="Priest M."/>
            <person name="Roberts A."/>
            <person name="Saif S."/>
            <person name="Shea T."/>
            <person name="Sisk P."/>
            <person name="Sykes S."/>
            <person name="Wortman J."/>
            <person name="Nusbaum C."/>
            <person name="Birren B."/>
        </authorList>
    </citation>
    <scope>NUCLEOTIDE SEQUENCE [LARGE SCALE GENOMIC DNA]</scope>
    <source>
        <strain evidence="2 3">ATCC 49717</strain>
    </source>
</reference>
<dbReference type="Proteomes" id="UP000001096">
    <property type="component" value="Unassembled WGS sequence"/>
</dbReference>
<keyword evidence="1" id="KW-0732">Signal</keyword>
<dbReference type="AlphaFoldDB" id="K8PMN9"/>
<dbReference type="HOGENOM" id="CLU_2491673_0_0_5"/>
<name>K8PMN9_9BRAD</name>
<comment type="caution">
    <text evidence="2">The sequence shown here is derived from an EMBL/GenBank/DDBJ whole genome shotgun (WGS) entry which is preliminary data.</text>
</comment>
<feature type="chain" id="PRO_5003920125" evidence="1">
    <location>
        <begin position="26"/>
        <end position="86"/>
    </location>
</feature>
<accession>K8PMN9</accession>
<proteinExistence type="predicted"/>
<evidence type="ECO:0000313" key="2">
    <source>
        <dbReference type="EMBL" id="EKS39638.1"/>
    </source>
</evidence>
<dbReference type="EMBL" id="AGWX01000002">
    <property type="protein sequence ID" value="EKS39638.1"/>
    <property type="molecule type" value="Genomic_DNA"/>
</dbReference>
<organism evidence="2 3">
    <name type="scientific">Afipia broomeae ATCC 49717</name>
    <dbReference type="NCBI Taxonomy" id="883078"/>
    <lineage>
        <taxon>Bacteria</taxon>
        <taxon>Pseudomonadati</taxon>
        <taxon>Pseudomonadota</taxon>
        <taxon>Alphaproteobacteria</taxon>
        <taxon>Hyphomicrobiales</taxon>
        <taxon>Nitrobacteraceae</taxon>
        <taxon>Afipia</taxon>
    </lineage>
</organism>
<sequence>MAGRFRIKAVAAGLMIVSLVPAALANNLNVNAGTHIPIRPHVNLNATINLDVKTRTFHDIDLSETCRPDERIKRKGRREWRCRQDR</sequence>
<feature type="signal peptide" evidence="1">
    <location>
        <begin position="1"/>
        <end position="25"/>
    </location>
</feature>
<evidence type="ECO:0000313" key="3">
    <source>
        <dbReference type="Proteomes" id="UP000001096"/>
    </source>
</evidence>